<keyword evidence="4" id="KW-0812">Transmembrane</keyword>
<dbReference type="InterPro" id="IPR050504">
    <property type="entry name" value="IgSF_BTN/MOG"/>
</dbReference>
<feature type="domain" description="Ig-like" evidence="5">
    <location>
        <begin position="46"/>
        <end position="141"/>
    </location>
</feature>
<evidence type="ECO:0000256" key="1">
    <source>
        <dbReference type="ARBA" id="ARBA00004370"/>
    </source>
</evidence>
<evidence type="ECO:0000256" key="3">
    <source>
        <dbReference type="ARBA" id="ARBA00023319"/>
    </source>
</evidence>
<keyword evidence="3" id="KW-0393">Immunoglobulin domain</keyword>
<evidence type="ECO:0000313" key="7">
    <source>
        <dbReference type="Proteomes" id="UP000265100"/>
    </source>
</evidence>
<dbReference type="GO" id="GO:0005102">
    <property type="term" value="F:signaling receptor binding"/>
    <property type="evidence" value="ECO:0007669"/>
    <property type="project" value="TreeGrafter"/>
</dbReference>
<dbReference type="GO" id="GO:0001817">
    <property type="term" value="P:regulation of cytokine production"/>
    <property type="evidence" value="ECO:0007669"/>
    <property type="project" value="TreeGrafter"/>
</dbReference>
<reference evidence="6 7" key="1">
    <citation type="submission" date="2018-05" db="EMBL/GenBank/DDBJ databases">
        <authorList>
            <person name="Datahose"/>
        </authorList>
    </citation>
    <scope>NUCLEOTIDE SEQUENCE</scope>
</reference>
<evidence type="ECO:0000313" key="6">
    <source>
        <dbReference type="Ensembl" id="ENSACLP00000017242.2"/>
    </source>
</evidence>
<dbReference type="PROSITE" id="PS50835">
    <property type="entry name" value="IG_LIKE"/>
    <property type="match status" value="1"/>
</dbReference>
<organism evidence="6 7">
    <name type="scientific">Astatotilapia calliptera</name>
    <name type="common">Eastern happy</name>
    <name type="synonym">Chromis callipterus</name>
    <dbReference type="NCBI Taxonomy" id="8154"/>
    <lineage>
        <taxon>Eukaryota</taxon>
        <taxon>Metazoa</taxon>
        <taxon>Chordata</taxon>
        <taxon>Craniata</taxon>
        <taxon>Vertebrata</taxon>
        <taxon>Euteleostomi</taxon>
        <taxon>Actinopterygii</taxon>
        <taxon>Neopterygii</taxon>
        <taxon>Teleostei</taxon>
        <taxon>Neoteleostei</taxon>
        <taxon>Acanthomorphata</taxon>
        <taxon>Ovalentaria</taxon>
        <taxon>Cichlomorphae</taxon>
        <taxon>Cichliformes</taxon>
        <taxon>Cichlidae</taxon>
        <taxon>African cichlids</taxon>
        <taxon>Pseudocrenilabrinae</taxon>
        <taxon>Haplochromini</taxon>
        <taxon>Astatotilapia</taxon>
    </lineage>
</organism>
<dbReference type="SMART" id="SM00409">
    <property type="entry name" value="IG"/>
    <property type="match status" value="1"/>
</dbReference>
<dbReference type="GeneTree" id="ENSGT01150000287575"/>
<reference evidence="6" key="4">
    <citation type="submission" date="2025-09" db="UniProtKB">
        <authorList>
            <consortium name="Ensembl"/>
        </authorList>
    </citation>
    <scope>IDENTIFICATION</scope>
</reference>
<protein>
    <recommendedName>
        <fullName evidence="5">Ig-like domain-containing protein</fullName>
    </recommendedName>
</protein>
<keyword evidence="7" id="KW-1185">Reference proteome</keyword>
<reference evidence="7" key="2">
    <citation type="submission" date="2023-03" db="EMBL/GenBank/DDBJ databases">
        <authorList>
            <consortium name="Wellcome Sanger Institute Data Sharing"/>
        </authorList>
    </citation>
    <scope>NUCLEOTIDE SEQUENCE [LARGE SCALE GENOMIC DNA]</scope>
</reference>
<dbReference type="STRING" id="8154.ENSACLP00000017242"/>
<dbReference type="InterPro" id="IPR007110">
    <property type="entry name" value="Ig-like_dom"/>
</dbReference>
<dbReference type="InterPro" id="IPR003599">
    <property type="entry name" value="Ig_sub"/>
</dbReference>
<accession>A0A3P8PJQ6</accession>
<dbReference type="SUPFAM" id="SSF48726">
    <property type="entry name" value="Immunoglobulin"/>
    <property type="match status" value="1"/>
</dbReference>
<dbReference type="PANTHER" id="PTHR24100">
    <property type="entry name" value="BUTYROPHILIN"/>
    <property type="match status" value="1"/>
</dbReference>
<dbReference type="Gene3D" id="2.60.40.10">
    <property type="entry name" value="Immunoglobulins"/>
    <property type="match status" value="1"/>
</dbReference>
<dbReference type="Proteomes" id="UP000265100">
    <property type="component" value="Chromosome 12"/>
</dbReference>
<dbReference type="InterPro" id="IPR036179">
    <property type="entry name" value="Ig-like_dom_sf"/>
</dbReference>
<evidence type="ECO:0000259" key="5">
    <source>
        <dbReference type="PROSITE" id="PS50835"/>
    </source>
</evidence>
<dbReference type="GO" id="GO:0050852">
    <property type="term" value="P:T cell receptor signaling pathway"/>
    <property type="evidence" value="ECO:0007669"/>
    <property type="project" value="TreeGrafter"/>
</dbReference>
<keyword evidence="2 4" id="KW-0472">Membrane</keyword>
<dbReference type="Pfam" id="PF07686">
    <property type="entry name" value="V-set"/>
    <property type="match status" value="1"/>
</dbReference>
<dbReference type="InterPro" id="IPR013783">
    <property type="entry name" value="Ig-like_fold"/>
</dbReference>
<feature type="transmembrane region" description="Helical" evidence="4">
    <location>
        <begin position="161"/>
        <end position="182"/>
    </location>
</feature>
<dbReference type="GO" id="GO:0009897">
    <property type="term" value="C:external side of plasma membrane"/>
    <property type="evidence" value="ECO:0007669"/>
    <property type="project" value="TreeGrafter"/>
</dbReference>
<dbReference type="Ensembl" id="ENSACLT00000017656.2">
    <property type="protein sequence ID" value="ENSACLP00000017242.2"/>
    <property type="gene ID" value="ENSACLG00000011760.2"/>
</dbReference>
<name>A0A3P8PJQ6_ASTCA</name>
<keyword evidence="4" id="KW-1133">Transmembrane helix</keyword>
<comment type="subcellular location">
    <subcellularLocation>
        <location evidence="1">Membrane</location>
    </subcellularLocation>
</comment>
<dbReference type="AlphaFoldDB" id="A0A3P8PJQ6"/>
<evidence type="ECO:0000256" key="4">
    <source>
        <dbReference type="SAM" id="Phobius"/>
    </source>
</evidence>
<proteinExistence type="predicted"/>
<dbReference type="InterPro" id="IPR013106">
    <property type="entry name" value="Ig_V-set"/>
</dbReference>
<reference evidence="6" key="3">
    <citation type="submission" date="2025-08" db="UniProtKB">
        <authorList>
            <consortium name="Ensembl"/>
        </authorList>
    </citation>
    <scope>IDENTIFICATION</scope>
</reference>
<sequence length="260" mass="29087">MFAWAILGGALINMATLSWLSLWLLMCSTFLSLSVITNDVTAICEQDVVLHCENTAVGPITLVEWRKPPLRDCYLYFFQHGRSYNNYQCDMFTDRVQLLHPSMSNVNWSVILRNVSVADTGLYLCELTATSTTTVGRVNLTVSECTKAPFSHSPQHRGRPGVIATLILLLIAIAVLCVVVWIRTNQKRKTPEGETIYCSSGKISSCRTMMSRGSSTVVMMSSRLRFLRTLWNINVGSVESSMRLAAWVNLNCVSFRSAEK</sequence>
<evidence type="ECO:0000256" key="2">
    <source>
        <dbReference type="ARBA" id="ARBA00023136"/>
    </source>
</evidence>